<dbReference type="EMBL" id="JAAMFI010000001">
    <property type="protein sequence ID" value="MBS9334799.1"/>
    <property type="molecule type" value="Genomic_DNA"/>
</dbReference>
<gene>
    <name evidence="2" type="ORF">G6R27_01945</name>
</gene>
<keyword evidence="1" id="KW-0812">Transmembrane</keyword>
<keyword evidence="1" id="KW-1133">Transmembrane helix</keyword>
<name>A0ABS5QR36_9LACO</name>
<accession>A0ABS5QR36</accession>
<evidence type="ECO:0000256" key="1">
    <source>
        <dbReference type="SAM" id="Phobius"/>
    </source>
</evidence>
<dbReference type="RefSeq" id="WP_213819400.1">
    <property type="nucleotide sequence ID" value="NZ_JAAMFI010000001.1"/>
</dbReference>
<evidence type="ECO:0000313" key="2">
    <source>
        <dbReference type="EMBL" id="MBS9334799.1"/>
    </source>
</evidence>
<keyword evidence="3" id="KW-1185">Reference proteome</keyword>
<proteinExistence type="predicted"/>
<dbReference type="Pfam" id="PF17255">
    <property type="entry name" value="EbsA"/>
    <property type="match status" value="1"/>
</dbReference>
<feature type="transmembrane region" description="Helical" evidence="1">
    <location>
        <begin position="43"/>
        <end position="61"/>
    </location>
</feature>
<evidence type="ECO:0000313" key="3">
    <source>
        <dbReference type="Proteomes" id="UP001519418"/>
    </source>
</evidence>
<reference evidence="2 3" key="1">
    <citation type="submission" date="2020-02" db="EMBL/GenBank/DDBJ databases">
        <title>Fructobacillus sp. isolated from paper mulberry of Taiwan.</title>
        <authorList>
            <person name="Lin S.-T."/>
        </authorList>
    </citation>
    <scope>NUCLEOTIDE SEQUENCE [LARGE SCALE GENOMIC DNA]</scope>
    <source>
        <strain evidence="2 3">M1-10</strain>
    </source>
</reference>
<dbReference type="InterPro" id="IPR020215">
    <property type="entry name" value="EbsA-like"/>
</dbReference>
<comment type="caution">
    <text evidence="2">The sequence shown here is derived from an EMBL/GenBank/DDBJ whole genome shotgun (WGS) entry which is preliminary data.</text>
</comment>
<dbReference type="Proteomes" id="UP001519418">
    <property type="component" value="Unassembled WGS sequence"/>
</dbReference>
<protein>
    <submittedName>
        <fullName evidence="2">EbsA family protein</fullName>
    </submittedName>
</protein>
<keyword evidence="1" id="KW-0472">Membrane</keyword>
<organism evidence="2 3">
    <name type="scientific">Fructobacillus papyriferae</name>
    <dbReference type="NCBI Taxonomy" id="2713171"/>
    <lineage>
        <taxon>Bacteria</taxon>
        <taxon>Bacillati</taxon>
        <taxon>Bacillota</taxon>
        <taxon>Bacilli</taxon>
        <taxon>Lactobacillales</taxon>
        <taxon>Lactobacillaceae</taxon>
        <taxon>Fructobacillus</taxon>
    </lineage>
</organism>
<sequence length="128" mass="15515">MKNYKVYYQPASDGSKTAWLLTFCLFMISPIWASELFYNLNGLWLLYTVALVFYLAYRLSARYIVLRDKVMYLHQLRFWRVEEYSFSNEKVHFSFEKRTLVIEQDGHKQRRLFMTKKACQQLKEELNG</sequence>